<name>A0ABN7AY17_9HEMI</name>
<keyword evidence="4" id="KW-1185">Reference proteome</keyword>
<dbReference type="PANTHER" id="PTHR24410:SF41">
    <property type="entry name" value="HL07962P"/>
    <property type="match status" value="1"/>
</dbReference>
<feature type="domain" description="BTB" evidence="2">
    <location>
        <begin position="70"/>
        <end position="140"/>
    </location>
</feature>
<dbReference type="SUPFAM" id="SSF54695">
    <property type="entry name" value="POZ domain"/>
    <property type="match status" value="1"/>
</dbReference>
<dbReference type="SMART" id="SM00875">
    <property type="entry name" value="BACK"/>
    <property type="match status" value="1"/>
</dbReference>
<dbReference type="Gene3D" id="1.25.40.420">
    <property type="match status" value="1"/>
</dbReference>
<dbReference type="InterPro" id="IPR000210">
    <property type="entry name" value="BTB/POZ_dom"/>
</dbReference>
<evidence type="ECO:0000313" key="4">
    <source>
        <dbReference type="Proteomes" id="UP001307889"/>
    </source>
</evidence>
<feature type="compositionally biased region" description="Polar residues" evidence="1">
    <location>
        <begin position="25"/>
        <end position="40"/>
    </location>
</feature>
<feature type="compositionally biased region" description="Basic and acidic residues" evidence="1">
    <location>
        <begin position="14"/>
        <end position="24"/>
    </location>
</feature>
<dbReference type="Proteomes" id="UP001307889">
    <property type="component" value="Chromosome 6"/>
</dbReference>
<reference evidence="3 4" key="1">
    <citation type="submission" date="2023-09" db="EMBL/GenBank/DDBJ databases">
        <title>Nesidiocoris tenuis whole genome shotgun sequence.</title>
        <authorList>
            <person name="Shibata T."/>
            <person name="Shimoda M."/>
            <person name="Kobayashi T."/>
            <person name="Uehara T."/>
        </authorList>
    </citation>
    <scope>NUCLEOTIDE SEQUENCE [LARGE SCALE GENOMIC DNA]</scope>
    <source>
        <strain evidence="3 4">Japan</strain>
    </source>
</reference>
<feature type="region of interest" description="Disordered" evidence="1">
    <location>
        <begin position="14"/>
        <end position="48"/>
    </location>
</feature>
<dbReference type="EMBL" id="AP028914">
    <property type="protein sequence ID" value="BES95761.1"/>
    <property type="molecule type" value="Genomic_DNA"/>
</dbReference>
<dbReference type="Gene3D" id="3.30.710.10">
    <property type="entry name" value="Potassium Channel Kv1.1, Chain A"/>
    <property type="match status" value="1"/>
</dbReference>
<proteinExistence type="predicted"/>
<dbReference type="InterPro" id="IPR056184">
    <property type="entry name" value="TRAF_BTBD17"/>
</dbReference>
<dbReference type="CDD" id="cd18493">
    <property type="entry name" value="BACK_BTBD17"/>
    <property type="match status" value="1"/>
</dbReference>
<organism evidence="3 4">
    <name type="scientific">Nesidiocoris tenuis</name>
    <dbReference type="NCBI Taxonomy" id="355587"/>
    <lineage>
        <taxon>Eukaryota</taxon>
        <taxon>Metazoa</taxon>
        <taxon>Ecdysozoa</taxon>
        <taxon>Arthropoda</taxon>
        <taxon>Hexapoda</taxon>
        <taxon>Insecta</taxon>
        <taxon>Pterygota</taxon>
        <taxon>Neoptera</taxon>
        <taxon>Paraneoptera</taxon>
        <taxon>Hemiptera</taxon>
        <taxon>Heteroptera</taxon>
        <taxon>Panheteroptera</taxon>
        <taxon>Cimicomorpha</taxon>
        <taxon>Miridae</taxon>
        <taxon>Dicyphina</taxon>
        <taxon>Nesidiocoris</taxon>
    </lineage>
</organism>
<dbReference type="SUPFAM" id="SSF49599">
    <property type="entry name" value="TRAF domain-like"/>
    <property type="match status" value="1"/>
</dbReference>
<accession>A0ABN7AY17</accession>
<evidence type="ECO:0000313" key="3">
    <source>
        <dbReference type="EMBL" id="BES95761.1"/>
    </source>
</evidence>
<dbReference type="PROSITE" id="PS50097">
    <property type="entry name" value="BTB"/>
    <property type="match status" value="1"/>
</dbReference>
<evidence type="ECO:0000256" key="1">
    <source>
        <dbReference type="SAM" id="MobiDB-lite"/>
    </source>
</evidence>
<dbReference type="Pfam" id="PF07707">
    <property type="entry name" value="BACK"/>
    <property type="match status" value="1"/>
</dbReference>
<dbReference type="Pfam" id="PF23651">
    <property type="entry name" value="TRAF_BTBD17"/>
    <property type="match status" value="1"/>
</dbReference>
<dbReference type="CDD" id="cd18292">
    <property type="entry name" value="BTB_POZ_BTBD17"/>
    <property type="match status" value="1"/>
</dbReference>
<dbReference type="SMART" id="SM00225">
    <property type="entry name" value="BTB"/>
    <property type="match status" value="1"/>
</dbReference>
<dbReference type="InterPro" id="IPR011333">
    <property type="entry name" value="SKP1/BTB/POZ_sf"/>
</dbReference>
<evidence type="ECO:0000259" key="2">
    <source>
        <dbReference type="PROSITE" id="PS50097"/>
    </source>
</evidence>
<dbReference type="Pfam" id="PF00651">
    <property type="entry name" value="BTB"/>
    <property type="match status" value="1"/>
</dbReference>
<dbReference type="InterPro" id="IPR051481">
    <property type="entry name" value="BTB-POZ/Galectin-3-binding"/>
</dbReference>
<sequence length="533" mass="61328">MLRNFLERVLGHSESLRRHNERPNRSSNMDDVDQSCQNEQQGKEPNDVQIDNSQSVLVKIATLYAERLMNDICLVVAGVEYPSHRLILCASSEVFQVMLMNPQWSESHESRVVLQETPACAAIFGEFIKYFYTGKIKINQDIVTPLLALADKYNVKDLIQLCIDYMCDHIALAASNNQLVTWFQYTVSLGHKTAALACQDFLKWNFETVASGKDFANCNQEMLSRLLQWNDLVVTNEITLFRFIETWIEYQKQNMIEEGLDAETVESYLESLVYEVMSHIRFPMMSPSQLADLLIHPLTQKYKEFFVERMGIGMAFHRNQLGNCGKLLSDDENRLMFTPRLYTSETFCSTMTIENFSDLHYYRNRKLVYSSPCSLADYEGDQNCDWTVDFYPRGVYFPKSLLIVYRGTVEVPECVIPSVRVSVACTQETDECIRVKIGLLVAGTQDGIEHVTRVVQKVFYFHRDNHHLNIDSIIPFEELNPPATNRDLPDQRSSGSKYMIGPNRNSLKLIVVIVPLCEYSYTLPQPNILLPVR</sequence>
<gene>
    <name evidence="3" type="ORF">NTJ_08570</name>
</gene>
<protein>
    <submittedName>
        <fullName evidence="3">BTB And C-terminal Kelch</fullName>
    </submittedName>
</protein>
<dbReference type="PANTHER" id="PTHR24410">
    <property type="entry name" value="HL07962P-RELATED"/>
    <property type="match status" value="1"/>
</dbReference>
<dbReference type="InterPro" id="IPR011705">
    <property type="entry name" value="BACK"/>
</dbReference>